<evidence type="ECO:0000256" key="10">
    <source>
        <dbReference type="SAM" id="MobiDB-lite"/>
    </source>
</evidence>
<dbReference type="InterPro" id="IPR046349">
    <property type="entry name" value="C1-like_sf"/>
</dbReference>
<feature type="region of interest" description="Disordered" evidence="10">
    <location>
        <begin position="384"/>
        <end position="450"/>
    </location>
</feature>
<dbReference type="Gene3D" id="3.30.60.20">
    <property type="match status" value="1"/>
</dbReference>
<dbReference type="AlphaFoldDB" id="A0A5E4NPK4"/>
<dbReference type="InterPro" id="IPR046933">
    <property type="entry name" value="SAM_KSR1_N_sf"/>
</dbReference>
<evidence type="ECO:0000256" key="6">
    <source>
        <dbReference type="ARBA" id="ARBA00022840"/>
    </source>
</evidence>
<dbReference type="Gene3D" id="6.10.140.1120">
    <property type="match status" value="1"/>
</dbReference>
<dbReference type="GO" id="GO:0046872">
    <property type="term" value="F:metal ion binding"/>
    <property type="evidence" value="ECO:0007669"/>
    <property type="project" value="UniProtKB-KW"/>
</dbReference>
<accession>A0A5E4NPK4</accession>
<dbReference type="EMBL" id="CABPRJ010002412">
    <property type="protein sequence ID" value="VVC45791.1"/>
    <property type="molecule type" value="Genomic_DNA"/>
</dbReference>
<dbReference type="InterPro" id="IPR008266">
    <property type="entry name" value="Tyr_kinase_AS"/>
</dbReference>
<dbReference type="InterPro" id="IPR011009">
    <property type="entry name" value="Kinase-like_dom_sf"/>
</dbReference>
<feature type="domain" description="Phorbol-ester/DAG-type" evidence="12">
    <location>
        <begin position="314"/>
        <end position="359"/>
    </location>
</feature>
<evidence type="ECO:0000259" key="12">
    <source>
        <dbReference type="PROSITE" id="PS50081"/>
    </source>
</evidence>
<evidence type="ECO:0000256" key="2">
    <source>
        <dbReference type="ARBA" id="ARBA00022723"/>
    </source>
</evidence>
<feature type="compositionally biased region" description="Polar residues" evidence="10">
    <location>
        <begin position="384"/>
        <end position="397"/>
    </location>
</feature>
<dbReference type="SUPFAM" id="SSF57889">
    <property type="entry name" value="Cysteine-rich domain"/>
    <property type="match status" value="1"/>
</dbReference>
<dbReference type="InterPro" id="IPR002219">
    <property type="entry name" value="PKC_DAG/PE"/>
</dbReference>
<reference evidence="13 14" key="1">
    <citation type="submission" date="2019-08" db="EMBL/GenBank/DDBJ databases">
        <authorList>
            <person name="Alioto T."/>
            <person name="Alioto T."/>
            <person name="Gomez Garrido J."/>
        </authorList>
    </citation>
    <scope>NUCLEOTIDE SEQUENCE [LARGE SCALE GENOMIC DNA]</scope>
</reference>
<dbReference type="Gene3D" id="1.10.510.10">
    <property type="entry name" value="Transferase(Phosphotransferase) domain 1"/>
    <property type="match status" value="1"/>
</dbReference>
<keyword evidence="1" id="KW-0808">Transferase</keyword>
<dbReference type="Pfam" id="PF13543">
    <property type="entry name" value="SAM_KSR1"/>
    <property type="match status" value="1"/>
</dbReference>
<dbReference type="GO" id="GO:0005524">
    <property type="term" value="F:ATP binding"/>
    <property type="evidence" value="ECO:0007669"/>
    <property type="project" value="UniProtKB-UniRule"/>
</dbReference>
<dbReference type="PROSITE" id="PS00107">
    <property type="entry name" value="PROTEIN_KINASE_ATP"/>
    <property type="match status" value="1"/>
</dbReference>
<evidence type="ECO:0000256" key="3">
    <source>
        <dbReference type="ARBA" id="ARBA00022741"/>
    </source>
</evidence>
<keyword evidence="5" id="KW-0862">Zinc</keyword>
<dbReference type="OrthoDB" id="774951at2759"/>
<keyword evidence="4 13" id="KW-0418">Kinase</keyword>
<evidence type="ECO:0000313" key="14">
    <source>
        <dbReference type="Proteomes" id="UP000325440"/>
    </source>
</evidence>
<dbReference type="FunFam" id="3.30.200.20:FF:000034">
    <property type="entry name" value="Kinase suppressor of Ras 1"/>
    <property type="match status" value="1"/>
</dbReference>
<keyword evidence="6 9" id="KW-0067">ATP-binding</keyword>
<dbReference type="PROSITE" id="PS50081">
    <property type="entry name" value="ZF_DAG_PE_2"/>
    <property type="match status" value="1"/>
</dbReference>
<dbReference type="Pfam" id="PF00130">
    <property type="entry name" value="C1_1"/>
    <property type="match status" value="1"/>
</dbReference>
<dbReference type="InterPro" id="IPR013761">
    <property type="entry name" value="SAM/pointed_sf"/>
</dbReference>
<dbReference type="PROSITE" id="PS00109">
    <property type="entry name" value="PROTEIN_KINASE_TYR"/>
    <property type="match status" value="1"/>
</dbReference>
<feature type="compositionally biased region" description="Polar residues" evidence="10">
    <location>
        <begin position="408"/>
        <end position="417"/>
    </location>
</feature>
<feature type="compositionally biased region" description="Low complexity" evidence="10">
    <location>
        <begin position="418"/>
        <end position="440"/>
    </location>
</feature>
<dbReference type="InterPro" id="IPR017441">
    <property type="entry name" value="Protein_kinase_ATP_BS"/>
</dbReference>
<sequence length="827" mass="93751">MAEEEFDRQLMCDEPEVVQSLIDISSQMLISLRNQCETRAELTQHEIRTLEGKLVKLFSVQLNNRQKNPGRFDSSKLRNTPSLKQWLEVVGLSTLSVQRICENINSIEALLLKSENELKSILPEYSLKDEELRRLTRASYNLKKYSETIRVGNRTREKCKMTLYWDSWYRQYEVRCEQAGHSPSSVQGHSPSSSCRLRSAHLNHCTPPITPTLFIHNHKNNDSPISKLTSPKSQRNLNPEEVFTVVTSQTNSDNHADEIRQNGMVTHCLPKEPLDTSILANSMSPNRDIRSATNGLTIPHSPKPLVPDICVKTGHKFSNLLPMLGYCEQCSVRVFVGVKCKICKFRYHKGCLSKVPSKSTATDDNDSSLGPIINEHELISLSANHSPSFSRPNSHKTSSSLLSRRQTRIPSINSIPVSSKSGGAESSSAPSSTNSSTPSSPALVNTRQTHVSSLPTPAIIHEQFNYSENTIYTQDLQKNPFKFIESRCGSTDSEQTSIRIDSSEANHWDTDEMESRGWPRQNSLSLQEWDIPWDELNMCDKLGEGHFGTVYSGNWHGPVAIKVINMDYLDYEKTLEAFKAEVATFRKTRHENLILFMGACMKLPRLAIVTSLANGMTLYRHIHVLKDKFNMSRTTMVAQQISQGMGYLHAKGIIHKDLRSKNIFLENGKVIITDFGLFSVTRLCFRNRTQDGLIVPPGWLCYLAPELVRNLRVHQRPEEEDLPFSKASDVYAFGTVWYELLCGEWPFKSASPEVIIWNIGRGMKQRLANLEASGDVKDILMTCWSFNPEKRPDFAQMLKTLERLPRKRLARSPSHPIHLSRSAESIF</sequence>
<dbReference type="FunFam" id="1.10.510.10:FF:000107">
    <property type="entry name" value="kinase suppressor of Ras 1"/>
    <property type="match status" value="1"/>
</dbReference>
<comment type="catalytic activity">
    <reaction evidence="7">
        <text>L-threonyl-[protein] + ATP = O-phospho-L-threonyl-[protein] + ADP + H(+)</text>
        <dbReference type="Rhea" id="RHEA:46608"/>
        <dbReference type="Rhea" id="RHEA-COMP:11060"/>
        <dbReference type="Rhea" id="RHEA-COMP:11605"/>
        <dbReference type="ChEBI" id="CHEBI:15378"/>
        <dbReference type="ChEBI" id="CHEBI:30013"/>
        <dbReference type="ChEBI" id="CHEBI:30616"/>
        <dbReference type="ChEBI" id="CHEBI:61977"/>
        <dbReference type="ChEBI" id="CHEBI:456216"/>
        <dbReference type="EC" id="2.7.11.1"/>
    </reaction>
</comment>
<evidence type="ECO:0000256" key="1">
    <source>
        <dbReference type="ARBA" id="ARBA00022679"/>
    </source>
</evidence>
<evidence type="ECO:0000256" key="9">
    <source>
        <dbReference type="PROSITE-ProRule" id="PRU10141"/>
    </source>
</evidence>
<feature type="domain" description="Protein kinase" evidence="11">
    <location>
        <begin position="536"/>
        <end position="804"/>
    </location>
</feature>
<dbReference type="PANTHER" id="PTHR44329:SF253">
    <property type="entry name" value="KINASE SUPPRESSOR OF RAS 2"/>
    <property type="match status" value="1"/>
</dbReference>
<gene>
    <name evidence="13" type="ORF">CINCED_3A020767</name>
</gene>
<evidence type="ECO:0000256" key="4">
    <source>
        <dbReference type="ARBA" id="ARBA00022777"/>
    </source>
</evidence>
<dbReference type="Proteomes" id="UP000325440">
    <property type="component" value="Unassembled WGS sequence"/>
</dbReference>
<dbReference type="PROSITE" id="PS50011">
    <property type="entry name" value="PROTEIN_KINASE_DOM"/>
    <property type="match status" value="1"/>
</dbReference>
<protein>
    <submittedName>
        <fullName evidence="13">Protein kinase, ATP binding site,Tyrosine-protein kinase, active site,Protein kinase domain,Serine</fullName>
    </submittedName>
</protein>
<name>A0A5E4NPK4_9HEMI</name>
<dbReference type="Pfam" id="PF20406">
    <property type="entry name" value="SAM_KSR1_N"/>
    <property type="match status" value="1"/>
</dbReference>
<keyword evidence="2" id="KW-0479">Metal-binding</keyword>
<dbReference type="Gene3D" id="3.30.200.20">
    <property type="entry name" value="Phosphorylase Kinase, domain 1"/>
    <property type="match status" value="1"/>
</dbReference>
<evidence type="ECO:0000256" key="8">
    <source>
        <dbReference type="ARBA" id="ARBA00048679"/>
    </source>
</evidence>
<proteinExistence type="predicted"/>
<comment type="catalytic activity">
    <reaction evidence="8">
        <text>L-seryl-[protein] + ATP = O-phospho-L-seryl-[protein] + ADP + H(+)</text>
        <dbReference type="Rhea" id="RHEA:17989"/>
        <dbReference type="Rhea" id="RHEA-COMP:9863"/>
        <dbReference type="Rhea" id="RHEA-COMP:11604"/>
        <dbReference type="ChEBI" id="CHEBI:15378"/>
        <dbReference type="ChEBI" id="CHEBI:29999"/>
        <dbReference type="ChEBI" id="CHEBI:30616"/>
        <dbReference type="ChEBI" id="CHEBI:83421"/>
        <dbReference type="ChEBI" id="CHEBI:456216"/>
        <dbReference type="EC" id="2.7.11.1"/>
    </reaction>
</comment>
<dbReference type="GO" id="GO:0004674">
    <property type="term" value="F:protein serine/threonine kinase activity"/>
    <property type="evidence" value="ECO:0007669"/>
    <property type="project" value="UniProtKB-EC"/>
</dbReference>
<dbReference type="PANTHER" id="PTHR44329">
    <property type="entry name" value="SERINE/THREONINE-PROTEIN KINASE TNNI3K-RELATED"/>
    <property type="match status" value="1"/>
</dbReference>
<dbReference type="InterPro" id="IPR001245">
    <property type="entry name" value="Ser-Thr/Tyr_kinase_cat_dom"/>
</dbReference>
<dbReference type="InterPro" id="IPR000719">
    <property type="entry name" value="Prot_kinase_dom"/>
</dbReference>
<dbReference type="Pfam" id="PF07714">
    <property type="entry name" value="PK_Tyr_Ser-Thr"/>
    <property type="match status" value="1"/>
</dbReference>
<dbReference type="CDD" id="cd14063">
    <property type="entry name" value="PK_KSR"/>
    <property type="match status" value="1"/>
</dbReference>
<feature type="binding site" evidence="9">
    <location>
        <position position="562"/>
    </location>
    <ligand>
        <name>ATP</name>
        <dbReference type="ChEBI" id="CHEBI:30616"/>
    </ligand>
</feature>
<dbReference type="InterPro" id="IPR025561">
    <property type="entry name" value="KSR_SAM-like_dom"/>
</dbReference>
<evidence type="ECO:0000256" key="7">
    <source>
        <dbReference type="ARBA" id="ARBA00047899"/>
    </source>
</evidence>
<evidence type="ECO:0000256" key="5">
    <source>
        <dbReference type="ARBA" id="ARBA00022833"/>
    </source>
</evidence>
<organism evidence="13 14">
    <name type="scientific">Cinara cedri</name>
    <dbReference type="NCBI Taxonomy" id="506608"/>
    <lineage>
        <taxon>Eukaryota</taxon>
        <taxon>Metazoa</taxon>
        <taxon>Ecdysozoa</taxon>
        <taxon>Arthropoda</taxon>
        <taxon>Hexapoda</taxon>
        <taxon>Insecta</taxon>
        <taxon>Pterygota</taxon>
        <taxon>Neoptera</taxon>
        <taxon>Paraneoptera</taxon>
        <taxon>Hemiptera</taxon>
        <taxon>Sternorrhyncha</taxon>
        <taxon>Aphidomorpha</taxon>
        <taxon>Aphidoidea</taxon>
        <taxon>Aphididae</taxon>
        <taxon>Lachninae</taxon>
        <taxon>Cinara</taxon>
    </lineage>
</organism>
<dbReference type="SUPFAM" id="SSF56112">
    <property type="entry name" value="Protein kinase-like (PK-like)"/>
    <property type="match status" value="1"/>
</dbReference>
<keyword evidence="14" id="KW-1185">Reference proteome</keyword>
<keyword evidence="3 9" id="KW-0547">Nucleotide-binding</keyword>
<dbReference type="InterPro" id="IPR051681">
    <property type="entry name" value="Ser/Thr_Kinases-Pseudokinases"/>
</dbReference>
<evidence type="ECO:0000313" key="13">
    <source>
        <dbReference type="EMBL" id="VVC45791.1"/>
    </source>
</evidence>
<dbReference type="InterPro" id="IPR046861">
    <property type="entry name" value="SAM_KSR1_N"/>
</dbReference>
<dbReference type="SMART" id="SM00109">
    <property type="entry name" value="C1"/>
    <property type="match status" value="1"/>
</dbReference>
<dbReference type="CDD" id="cd20812">
    <property type="entry name" value="C1_KSR"/>
    <property type="match status" value="1"/>
</dbReference>
<dbReference type="Gene3D" id="1.10.150.50">
    <property type="entry name" value="Transcription Factor, Ets-1"/>
    <property type="match status" value="1"/>
</dbReference>
<evidence type="ECO:0000259" key="11">
    <source>
        <dbReference type="PROSITE" id="PS50011"/>
    </source>
</evidence>